<protein>
    <submittedName>
        <fullName evidence="1 3">Uncharacterized protein</fullName>
    </submittedName>
</protein>
<name>A0A183FI59_HELPZ</name>
<dbReference type="Proteomes" id="UP000050761">
    <property type="component" value="Unassembled WGS sequence"/>
</dbReference>
<dbReference type="WBParaSite" id="HPBE_0000653501-mRNA-1">
    <property type="protein sequence ID" value="HPBE_0000653501-mRNA-1"/>
    <property type="gene ID" value="HPBE_0000653501"/>
</dbReference>
<sequence length="134" mass="15383">MTEKIRLHRDRVVTLDAEALKNTLMVAYELCTDWTEFICTNNRISKHPPIDDMCVLDFFQVAFEELKRDLKEESRKARPQKQGPVGFAAPETAALIEKDGPRSGLITKVVVSYANLRDTLTEWKIIGTWLIVFD</sequence>
<gene>
    <name evidence="1" type="ORF">HPBE_LOCUS6536</name>
</gene>
<accession>A0A3P7X477</accession>
<organism evidence="2 3">
    <name type="scientific">Heligmosomoides polygyrus</name>
    <name type="common">Parasitic roundworm</name>
    <dbReference type="NCBI Taxonomy" id="6339"/>
    <lineage>
        <taxon>Eukaryota</taxon>
        <taxon>Metazoa</taxon>
        <taxon>Ecdysozoa</taxon>
        <taxon>Nematoda</taxon>
        <taxon>Chromadorea</taxon>
        <taxon>Rhabditida</taxon>
        <taxon>Rhabditina</taxon>
        <taxon>Rhabditomorpha</taxon>
        <taxon>Strongyloidea</taxon>
        <taxon>Heligmosomidae</taxon>
        <taxon>Heligmosomoides</taxon>
    </lineage>
</organism>
<accession>A0A183FI59</accession>
<dbReference type="EMBL" id="UZAH01025684">
    <property type="protein sequence ID" value="VDO68661.1"/>
    <property type="molecule type" value="Genomic_DNA"/>
</dbReference>
<reference evidence="1 2" key="1">
    <citation type="submission" date="2018-11" db="EMBL/GenBank/DDBJ databases">
        <authorList>
            <consortium name="Pathogen Informatics"/>
        </authorList>
    </citation>
    <scope>NUCLEOTIDE SEQUENCE [LARGE SCALE GENOMIC DNA]</scope>
</reference>
<evidence type="ECO:0000313" key="2">
    <source>
        <dbReference type="Proteomes" id="UP000050761"/>
    </source>
</evidence>
<evidence type="ECO:0000313" key="1">
    <source>
        <dbReference type="EMBL" id="VDO68661.1"/>
    </source>
</evidence>
<dbReference type="OrthoDB" id="5855041at2759"/>
<keyword evidence="2" id="KW-1185">Reference proteome</keyword>
<reference evidence="3" key="2">
    <citation type="submission" date="2019-09" db="UniProtKB">
        <authorList>
            <consortium name="WormBaseParasite"/>
        </authorList>
    </citation>
    <scope>IDENTIFICATION</scope>
</reference>
<proteinExistence type="predicted"/>
<dbReference type="AlphaFoldDB" id="A0A183FI59"/>
<evidence type="ECO:0000313" key="3">
    <source>
        <dbReference type="WBParaSite" id="HPBE_0000653501-mRNA-1"/>
    </source>
</evidence>